<evidence type="ECO:0000256" key="1">
    <source>
        <dbReference type="SAM" id="Phobius"/>
    </source>
</evidence>
<organism evidence="2">
    <name type="scientific">uncultured Planctomycetota bacterium</name>
    <dbReference type="NCBI Taxonomy" id="120965"/>
    <lineage>
        <taxon>Bacteria</taxon>
        <taxon>Pseudomonadati</taxon>
        <taxon>Planctomycetota</taxon>
        <taxon>environmental samples</taxon>
    </lineage>
</organism>
<dbReference type="InterPro" id="IPR009305">
    <property type="entry name" value="Mpo1-like"/>
</dbReference>
<keyword evidence="1" id="KW-0812">Transmembrane</keyword>
<dbReference type="Pfam" id="PF06127">
    <property type="entry name" value="Mpo1-like"/>
    <property type="match status" value="1"/>
</dbReference>
<sequence length="112" mass="12669">MAASWRVLRWLGRVWRNWRQRHRHPISLAMHAVGIPMTLVAIPFLCVGWWWTAAGLFFGGYALQFFGHAIEGNDPGELVLVKRALGLPYRAVAPEPAHANDASHSQQNFSRP</sequence>
<protein>
    <submittedName>
        <fullName evidence="2">Hypothetical conserved protein</fullName>
    </submittedName>
</protein>
<dbReference type="AlphaFoldDB" id="H5SCZ7"/>
<accession>H5SCZ7</accession>
<gene>
    <name evidence="2" type="ORF">HGMM_F12C05C16</name>
</gene>
<reference evidence="2" key="2">
    <citation type="journal article" date="2012" name="PLoS ONE">
        <title>A Deeply Branching Thermophilic Bacterium with an Ancient Acetyl-CoA Pathway Dominates a Subsurface Ecosystem.</title>
        <authorList>
            <person name="Takami H."/>
            <person name="Noguchi H."/>
            <person name="Takaki Y."/>
            <person name="Uchiyama I."/>
            <person name="Toyoda A."/>
            <person name="Nishi S."/>
            <person name="Chee G.-J."/>
            <person name="Arai W."/>
            <person name="Nunoura T."/>
            <person name="Itoh T."/>
            <person name="Hattori M."/>
            <person name="Takai K."/>
        </authorList>
    </citation>
    <scope>NUCLEOTIDE SEQUENCE</scope>
</reference>
<keyword evidence="1" id="KW-1133">Transmembrane helix</keyword>
<name>H5SCZ7_9BACT</name>
<reference evidence="2" key="1">
    <citation type="journal article" date="2005" name="Environ. Microbiol.">
        <title>Genetic and functional properties of uncultivated thermophilic crenarchaeotes from a subsurface gold mine as revealed by analysis of genome fragments.</title>
        <authorList>
            <person name="Nunoura T."/>
            <person name="Hirayama H."/>
            <person name="Takami H."/>
            <person name="Oida H."/>
            <person name="Nishi S."/>
            <person name="Shimamura S."/>
            <person name="Suzuki Y."/>
            <person name="Inagaki F."/>
            <person name="Takai K."/>
            <person name="Nealson K.H."/>
            <person name="Horikoshi K."/>
        </authorList>
    </citation>
    <scope>NUCLEOTIDE SEQUENCE</scope>
</reference>
<feature type="transmembrane region" description="Helical" evidence="1">
    <location>
        <begin position="28"/>
        <end position="51"/>
    </location>
</feature>
<evidence type="ECO:0000313" key="2">
    <source>
        <dbReference type="EMBL" id="BAL54033.1"/>
    </source>
</evidence>
<proteinExistence type="predicted"/>
<dbReference type="EMBL" id="AP011676">
    <property type="protein sequence ID" value="BAL54033.1"/>
    <property type="molecule type" value="Genomic_DNA"/>
</dbReference>
<keyword evidence="1" id="KW-0472">Membrane</keyword>